<dbReference type="PROSITE" id="PS51257">
    <property type="entry name" value="PROKAR_LIPOPROTEIN"/>
    <property type="match status" value="1"/>
</dbReference>
<keyword evidence="4 7" id="KW-0449">Lipoprotein</keyword>
<reference evidence="7 8" key="1">
    <citation type="submission" date="2024-04" db="EMBL/GenBank/DDBJ databases">
        <title>Draft genome sequence of Pseudoxanthomonas putridarboris WD12.</title>
        <authorList>
            <person name="Oh J."/>
        </authorList>
    </citation>
    <scope>NUCLEOTIDE SEQUENCE [LARGE SCALE GENOMIC DNA]</scope>
    <source>
        <strain evidence="7 8">WD12</strain>
    </source>
</reference>
<dbReference type="InterPro" id="IPR039366">
    <property type="entry name" value="Pilotin"/>
</dbReference>
<protein>
    <submittedName>
        <fullName evidence="7">YbaY family lipoprotein</fullName>
    </submittedName>
</protein>
<keyword evidence="3" id="KW-0564">Palmitate</keyword>
<dbReference type="Proteomes" id="UP001459204">
    <property type="component" value="Unassembled WGS sequence"/>
</dbReference>
<feature type="chain" id="PRO_5046631367" evidence="5">
    <location>
        <begin position="23"/>
        <end position="339"/>
    </location>
</feature>
<dbReference type="InterPro" id="IPR018660">
    <property type="entry name" value="MliC"/>
</dbReference>
<dbReference type="Pfam" id="PF09619">
    <property type="entry name" value="YscW"/>
    <property type="match status" value="1"/>
</dbReference>
<comment type="caution">
    <text evidence="7">The sequence shown here is derived from an EMBL/GenBank/DDBJ whole genome shotgun (WGS) entry which is preliminary data.</text>
</comment>
<sequence>MTRPLLAAACLLALAACQPTPPAPGDAPSGTDPAPAPATASINGRATYLERIAPPPGATLSVQLIDNHLADTPAAVVASAEFKDAKGPPFEFTLPYDPAKLRENGEYGLHAGLRDAAGRLWFVTDTRVPVTPGAAQPVEFRMVRAGAEPAVDAIALTHWQCGDRRIGARFDNAADNVVLDIDGEALTLPQAVSASGARYADAQGNEFWNKGREATLTLAGKPQLDCSHVEEGSPWEQAKARGIAFRAVGNEPGWLVEVGKGEAPALDAELDYGERKLRVERVQATAGGFSGTTADSVAVKLLTRREACNDGMSDATYPASAILTVDDKTYQGCGRFLSE</sequence>
<keyword evidence="1 5" id="KW-0732">Signal</keyword>
<dbReference type="PANTHER" id="PTHR38013">
    <property type="entry name" value="GLYCOPROTEIN/POLYSACCHARIDE METABOLISM"/>
    <property type="match status" value="1"/>
</dbReference>
<feature type="signal peptide" evidence="5">
    <location>
        <begin position="1"/>
        <end position="22"/>
    </location>
</feature>
<dbReference type="RefSeq" id="WP_341725833.1">
    <property type="nucleotide sequence ID" value="NZ_JBBWWT010000003.1"/>
</dbReference>
<gene>
    <name evidence="7" type="ORF">AAD027_09810</name>
</gene>
<dbReference type="Pfam" id="PF09864">
    <property type="entry name" value="MliC"/>
    <property type="match status" value="1"/>
</dbReference>
<dbReference type="PANTHER" id="PTHR38013:SF1">
    <property type="entry name" value="GLYCOPROTEIN_POLYSACCHARIDE METABOLISM"/>
    <property type="match status" value="1"/>
</dbReference>
<evidence type="ECO:0000313" key="7">
    <source>
        <dbReference type="EMBL" id="MEL1264658.1"/>
    </source>
</evidence>
<keyword evidence="8" id="KW-1185">Reference proteome</keyword>
<evidence type="ECO:0000313" key="8">
    <source>
        <dbReference type="Proteomes" id="UP001459204"/>
    </source>
</evidence>
<feature type="domain" description="C-type lysozyme inhibitor" evidence="6">
    <location>
        <begin position="159"/>
        <end position="221"/>
    </location>
</feature>
<name>A0ABU9J097_9GAMM</name>
<proteinExistence type="predicted"/>
<evidence type="ECO:0000259" key="6">
    <source>
        <dbReference type="Pfam" id="PF09864"/>
    </source>
</evidence>
<dbReference type="Gene3D" id="2.40.128.200">
    <property type="match status" value="1"/>
</dbReference>
<dbReference type="InterPro" id="IPR036328">
    <property type="entry name" value="MliC_sf"/>
</dbReference>
<dbReference type="SUPFAM" id="SSF141488">
    <property type="entry name" value="YdhA-like"/>
    <property type="match status" value="1"/>
</dbReference>
<organism evidence="7 8">
    <name type="scientific">Pseudoxanthomonas putridarboris</name>
    <dbReference type="NCBI Taxonomy" id="752605"/>
    <lineage>
        <taxon>Bacteria</taxon>
        <taxon>Pseudomonadati</taxon>
        <taxon>Pseudomonadota</taxon>
        <taxon>Gammaproteobacteria</taxon>
        <taxon>Lysobacterales</taxon>
        <taxon>Lysobacteraceae</taxon>
        <taxon>Pseudoxanthomonas</taxon>
    </lineage>
</organism>
<keyword evidence="2" id="KW-0472">Membrane</keyword>
<accession>A0ABU9J097</accession>
<evidence type="ECO:0000256" key="2">
    <source>
        <dbReference type="ARBA" id="ARBA00023136"/>
    </source>
</evidence>
<evidence type="ECO:0000256" key="4">
    <source>
        <dbReference type="ARBA" id="ARBA00023288"/>
    </source>
</evidence>
<evidence type="ECO:0000256" key="3">
    <source>
        <dbReference type="ARBA" id="ARBA00023139"/>
    </source>
</evidence>
<evidence type="ECO:0000256" key="5">
    <source>
        <dbReference type="SAM" id="SignalP"/>
    </source>
</evidence>
<evidence type="ECO:0000256" key="1">
    <source>
        <dbReference type="ARBA" id="ARBA00022729"/>
    </source>
</evidence>
<dbReference type="EMBL" id="JBBWWT010000003">
    <property type="protein sequence ID" value="MEL1264658.1"/>
    <property type="molecule type" value="Genomic_DNA"/>
</dbReference>
<dbReference type="InterPro" id="IPR053196">
    <property type="entry name" value="Lipoprotein_YbaY-like"/>
</dbReference>